<dbReference type="Gene3D" id="3.40.50.300">
    <property type="entry name" value="P-loop containing nucleotide triphosphate hydrolases"/>
    <property type="match status" value="1"/>
</dbReference>
<gene>
    <name evidence="9" type="primary">holA</name>
    <name evidence="9" type="ORF">COV31_02655</name>
</gene>
<evidence type="ECO:0000256" key="6">
    <source>
        <dbReference type="ARBA" id="ARBA00034754"/>
    </source>
</evidence>
<dbReference type="AlphaFoldDB" id="A0A2H0R433"/>
<dbReference type="GO" id="GO:0003887">
    <property type="term" value="F:DNA-directed DNA polymerase activity"/>
    <property type="evidence" value="ECO:0007669"/>
    <property type="project" value="UniProtKB-KW"/>
</dbReference>
<keyword evidence="4" id="KW-0235">DNA replication</keyword>
<keyword evidence="2" id="KW-0808">Transferase</keyword>
<dbReference type="Gene3D" id="1.20.272.10">
    <property type="match status" value="1"/>
</dbReference>
<evidence type="ECO:0000259" key="8">
    <source>
        <dbReference type="Pfam" id="PF21694"/>
    </source>
</evidence>
<organism evidence="9 10">
    <name type="scientific">Candidatus Yanofskybacteria bacterium CG10_big_fil_rev_8_21_14_0_10_46_23</name>
    <dbReference type="NCBI Taxonomy" id="1975098"/>
    <lineage>
        <taxon>Bacteria</taxon>
        <taxon>Candidatus Yanofskyibacteriota</taxon>
    </lineage>
</organism>
<dbReference type="InterPro" id="IPR027417">
    <property type="entry name" value="P-loop_NTPase"/>
</dbReference>
<dbReference type="Pfam" id="PF21694">
    <property type="entry name" value="DNA_pol3_delta_C"/>
    <property type="match status" value="1"/>
</dbReference>
<dbReference type="GO" id="GO:0003677">
    <property type="term" value="F:DNA binding"/>
    <property type="evidence" value="ECO:0007669"/>
    <property type="project" value="InterPro"/>
</dbReference>
<sequence length="316" mass="35126">MIHTILGLDGLRVRTRVKAVINFYNKTGVDPVKFDLAENFKAEALIGALRNESLFNHQKIVVLEGCFEAKEESRVLAEVLATPNLVKAETTTVILSGGVDQTTAKKQRELWAIVDGKPNKIEWVMPLRGPALENWIKDEFKTAGLKISPAGLLKLSQLAQEDSYALQQEINKLICFKREGTIGEEDLQTLVMPAGSVNAFGVVDAVTAGQKVQAVKLFHQYSRAGGDPFQLFGALVYQFRNNLKIKAMLESGLADYQIEKQSGLPPFVTRKTLRATQNFKLSDLKTNYQKLAKLERQVKMGQRGMAGALFDFIVQI</sequence>
<dbReference type="InterPro" id="IPR048466">
    <property type="entry name" value="DNA_pol3_delta-like_C"/>
</dbReference>
<evidence type="ECO:0000256" key="7">
    <source>
        <dbReference type="ARBA" id="ARBA00049244"/>
    </source>
</evidence>
<dbReference type="InterPro" id="IPR005790">
    <property type="entry name" value="DNA_polIII_delta"/>
</dbReference>
<comment type="similarity">
    <text evidence="6">Belongs to the DNA polymerase HolA subunit family.</text>
</comment>
<comment type="catalytic activity">
    <reaction evidence="7">
        <text>DNA(n) + a 2'-deoxyribonucleoside 5'-triphosphate = DNA(n+1) + diphosphate</text>
        <dbReference type="Rhea" id="RHEA:22508"/>
        <dbReference type="Rhea" id="RHEA-COMP:17339"/>
        <dbReference type="Rhea" id="RHEA-COMP:17340"/>
        <dbReference type="ChEBI" id="CHEBI:33019"/>
        <dbReference type="ChEBI" id="CHEBI:61560"/>
        <dbReference type="ChEBI" id="CHEBI:173112"/>
        <dbReference type="EC" id="2.7.7.7"/>
    </reaction>
</comment>
<dbReference type="EMBL" id="PCXO01000010">
    <property type="protein sequence ID" value="PIR41279.1"/>
    <property type="molecule type" value="Genomic_DNA"/>
</dbReference>
<evidence type="ECO:0000256" key="1">
    <source>
        <dbReference type="ARBA" id="ARBA00012417"/>
    </source>
</evidence>
<dbReference type="SUPFAM" id="SSF48019">
    <property type="entry name" value="post-AAA+ oligomerization domain-like"/>
    <property type="match status" value="1"/>
</dbReference>
<proteinExistence type="inferred from homology"/>
<keyword evidence="3" id="KW-0548">Nucleotidyltransferase</keyword>
<evidence type="ECO:0000256" key="2">
    <source>
        <dbReference type="ARBA" id="ARBA00022679"/>
    </source>
</evidence>
<evidence type="ECO:0000256" key="4">
    <source>
        <dbReference type="ARBA" id="ARBA00022705"/>
    </source>
</evidence>
<dbReference type="InterPro" id="IPR008921">
    <property type="entry name" value="DNA_pol3_clamp-load_cplx_C"/>
</dbReference>
<keyword evidence="5" id="KW-0239">DNA-directed DNA polymerase</keyword>
<dbReference type="PANTHER" id="PTHR34388">
    <property type="entry name" value="DNA POLYMERASE III SUBUNIT DELTA"/>
    <property type="match status" value="1"/>
</dbReference>
<reference evidence="9 10" key="1">
    <citation type="submission" date="2017-09" db="EMBL/GenBank/DDBJ databases">
        <title>Depth-based differentiation of microbial function through sediment-hosted aquifers and enrichment of novel symbionts in the deep terrestrial subsurface.</title>
        <authorList>
            <person name="Probst A.J."/>
            <person name="Ladd B."/>
            <person name="Jarett J.K."/>
            <person name="Geller-Mcgrath D.E."/>
            <person name="Sieber C.M."/>
            <person name="Emerson J.B."/>
            <person name="Anantharaman K."/>
            <person name="Thomas B.C."/>
            <person name="Malmstrom R."/>
            <person name="Stieglmeier M."/>
            <person name="Klingl A."/>
            <person name="Woyke T."/>
            <person name="Ryan C.M."/>
            <person name="Banfield J.F."/>
        </authorList>
    </citation>
    <scope>NUCLEOTIDE SEQUENCE [LARGE SCALE GENOMIC DNA]</scope>
    <source>
        <strain evidence="9">CG10_big_fil_rev_8_21_14_0_10_46_23</strain>
    </source>
</reference>
<protein>
    <recommendedName>
        <fullName evidence="1">DNA-directed DNA polymerase</fullName>
        <ecNumber evidence="1">2.7.7.7</ecNumber>
    </recommendedName>
</protein>
<dbReference type="Gene3D" id="1.10.8.60">
    <property type="match status" value="1"/>
</dbReference>
<comment type="caution">
    <text evidence="9">The sequence shown here is derived from an EMBL/GenBank/DDBJ whole genome shotgun (WGS) entry which is preliminary data.</text>
</comment>
<dbReference type="Proteomes" id="UP000230232">
    <property type="component" value="Unassembled WGS sequence"/>
</dbReference>
<evidence type="ECO:0000313" key="10">
    <source>
        <dbReference type="Proteomes" id="UP000230232"/>
    </source>
</evidence>
<evidence type="ECO:0000256" key="3">
    <source>
        <dbReference type="ARBA" id="ARBA00022695"/>
    </source>
</evidence>
<dbReference type="SUPFAM" id="SSF52540">
    <property type="entry name" value="P-loop containing nucleoside triphosphate hydrolases"/>
    <property type="match status" value="1"/>
</dbReference>
<dbReference type="PANTHER" id="PTHR34388:SF1">
    <property type="entry name" value="DNA POLYMERASE III SUBUNIT DELTA"/>
    <property type="match status" value="1"/>
</dbReference>
<name>A0A2H0R433_9BACT</name>
<dbReference type="GO" id="GO:0009360">
    <property type="term" value="C:DNA polymerase III complex"/>
    <property type="evidence" value="ECO:0007669"/>
    <property type="project" value="TreeGrafter"/>
</dbReference>
<dbReference type="NCBIfam" id="TIGR01128">
    <property type="entry name" value="holA"/>
    <property type="match status" value="1"/>
</dbReference>
<dbReference type="GO" id="GO:0006261">
    <property type="term" value="P:DNA-templated DNA replication"/>
    <property type="evidence" value="ECO:0007669"/>
    <property type="project" value="TreeGrafter"/>
</dbReference>
<accession>A0A2H0R433</accession>
<evidence type="ECO:0000313" key="9">
    <source>
        <dbReference type="EMBL" id="PIR41279.1"/>
    </source>
</evidence>
<dbReference type="EC" id="2.7.7.7" evidence="1"/>
<feature type="domain" description="DNA polymerase III delta subunit-like C-terminal" evidence="8">
    <location>
        <begin position="198"/>
        <end position="314"/>
    </location>
</feature>
<evidence type="ECO:0000256" key="5">
    <source>
        <dbReference type="ARBA" id="ARBA00022932"/>
    </source>
</evidence>